<accession>A0A6I6C5R7</accession>
<evidence type="ECO:0000313" key="5">
    <source>
        <dbReference type="EMBL" id="QGS51480.1"/>
    </source>
</evidence>
<dbReference type="InterPro" id="IPR050679">
    <property type="entry name" value="Bact_HTH_transcr_reg"/>
</dbReference>
<organism evidence="5 6">
    <name type="scientific">Spiroplasma tabanidicola</name>
    <dbReference type="NCBI Taxonomy" id="324079"/>
    <lineage>
        <taxon>Bacteria</taxon>
        <taxon>Bacillati</taxon>
        <taxon>Mycoplasmatota</taxon>
        <taxon>Mollicutes</taxon>
        <taxon>Entomoplasmatales</taxon>
        <taxon>Spiroplasmataceae</taxon>
        <taxon>Spiroplasma</taxon>
    </lineage>
</organism>
<evidence type="ECO:0000256" key="1">
    <source>
        <dbReference type="ARBA" id="ARBA00023015"/>
    </source>
</evidence>
<dbReference type="Proteomes" id="UP000424468">
    <property type="component" value="Chromosome"/>
</dbReference>
<feature type="domain" description="HTH gntR-type" evidence="4">
    <location>
        <begin position="1"/>
        <end position="68"/>
    </location>
</feature>
<dbReference type="Gene3D" id="3.40.1410.10">
    <property type="entry name" value="Chorismate lyase-like"/>
    <property type="match status" value="1"/>
</dbReference>
<reference evidence="5 6" key="1">
    <citation type="submission" date="2019-11" db="EMBL/GenBank/DDBJ databases">
        <title>Complete genome sequence of Spiroplasma tabanidicola TAUS-1 (DSM 22603).</title>
        <authorList>
            <person name="Huang C.-T."/>
            <person name="Lin Y.-C."/>
            <person name="Kuo C.-H."/>
        </authorList>
    </citation>
    <scope>NUCLEOTIDE SEQUENCE [LARGE SCALE GENOMIC DNA]</scope>
    <source>
        <strain evidence="5 6">TAUS-1</strain>
    </source>
</reference>
<gene>
    <name evidence="5" type="primary">treR</name>
    <name evidence="5" type="ORF">STABA_v1c01130</name>
</gene>
<evidence type="ECO:0000256" key="3">
    <source>
        <dbReference type="ARBA" id="ARBA00023163"/>
    </source>
</evidence>
<sequence>MESKKIYSYLENKILSNELKKDDKLQSENQLCVKFNVSRNLIRDVYNDLIIDGYIHSQKGKGYFVNDKKFWMKNLNPQKKFPEYECENKLLDFKIDLPNWFLENYNLESKNFQCYTKARYLNNKELCLTYIFLNLNLIPNPNEKEIENSVISYLSKRYDFSKSYNFIKIQKADQKDKEYFGLNDNSYVVCEYSIIFNSDETILQCSLDKSRIEDFNFGYIARVV</sequence>
<dbReference type="Pfam" id="PF00392">
    <property type="entry name" value="GntR"/>
    <property type="match status" value="1"/>
</dbReference>
<dbReference type="PANTHER" id="PTHR44846:SF1">
    <property type="entry name" value="MANNOSYL-D-GLYCERATE TRANSPORT_METABOLISM SYSTEM REPRESSOR MNGR-RELATED"/>
    <property type="match status" value="1"/>
</dbReference>
<dbReference type="PROSITE" id="PS50949">
    <property type="entry name" value="HTH_GNTR"/>
    <property type="match status" value="1"/>
</dbReference>
<dbReference type="InterPro" id="IPR036390">
    <property type="entry name" value="WH_DNA-bd_sf"/>
</dbReference>
<evidence type="ECO:0000259" key="4">
    <source>
        <dbReference type="PROSITE" id="PS50949"/>
    </source>
</evidence>
<dbReference type="Pfam" id="PF07702">
    <property type="entry name" value="UTRA"/>
    <property type="match status" value="1"/>
</dbReference>
<dbReference type="AlphaFoldDB" id="A0A6I6C5R7"/>
<dbReference type="SUPFAM" id="SSF46785">
    <property type="entry name" value="Winged helix' DNA-binding domain"/>
    <property type="match status" value="1"/>
</dbReference>
<protein>
    <submittedName>
        <fullName evidence="5">GntR family transcriptional regulator</fullName>
    </submittedName>
</protein>
<evidence type="ECO:0000256" key="2">
    <source>
        <dbReference type="ARBA" id="ARBA00023125"/>
    </source>
</evidence>
<dbReference type="GO" id="GO:0003700">
    <property type="term" value="F:DNA-binding transcription factor activity"/>
    <property type="evidence" value="ECO:0007669"/>
    <property type="project" value="InterPro"/>
</dbReference>
<dbReference type="OrthoDB" id="389079at2"/>
<dbReference type="Gene3D" id="1.10.10.10">
    <property type="entry name" value="Winged helix-like DNA-binding domain superfamily/Winged helix DNA-binding domain"/>
    <property type="match status" value="1"/>
</dbReference>
<keyword evidence="3" id="KW-0804">Transcription</keyword>
<dbReference type="EMBL" id="CP046276">
    <property type="protein sequence ID" value="QGS51480.1"/>
    <property type="molecule type" value="Genomic_DNA"/>
</dbReference>
<dbReference type="InterPro" id="IPR011663">
    <property type="entry name" value="UTRA"/>
</dbReference>
<dbReference type="CDD" id="cd07377">
    <property type="entry name" value="WHTH_GntR"/>
    <property type="match status" value="1"/>
</dbReference>
<dbReference type="GO" id="GO:0045892">
    <property type="term" value="P:negative regulation of DNA-templated transcription"/>
    <property type="evidence" value="ECO:0007669"/>
    <property type="project" value="TreeGrafter"/>
</dbReference>
<dbReference type="InterPro" id="IPR000524">
    <property type="entry name" value="Tscrpt_reg_HTH_GntR"/>
</dbReference>
<dbReference type="PANTHER" id="PTHR44846">
    <property type="entry name" value="MANNOSYL-D-GLYCERATE TRANSPORT/METABOLISM SYSTEM REPRESSOR MNGR-RELATED"/>
    <property type="match status" value="1"/>
</dbReference>
<dbReference type="SUPFAM" id="SSF64288">
    <property type="entry name" value="Chorismate lyase-like"/>
    <property type="match status" value="1"/>
</dbReference>
<dbReference type="RefSeq" id="WP_156005479.1">
    <property type="nucleotide sequence ID" value="NZ_CP046276.1"/>
</dbReference>
<dbReference type="GO" id="GO:0003677">
    <property type="term" value="F:DNA binding"/>
    <property type="evidence" value="ECO:0007669"/>
    <property type="project" value="UniProtKB-KW"/>
</dbReference>
<keyword evidence="6" id="KW-1185">Reference proteome</keyword>
<keyword evidence="2" id="KW-0238">DNA-binding</keyword>
<dbReference type="InterPro" id="IPR028978">
    <property type="entry name" value="Chorismate_lyase_/UTRA_dom_sf"/>
</dbReference>
<evidence type="ECO:0000313" key="6">
    <source>
        <dbReference type="Proteomes" id="UP000424468"/>
    </source>
</evidence>
<name>A0A6I6C5R7_9MOLU</name>
<keyword evidence="1" id="KW-0805">Transcription regulation</keyword>
<dbReference type="KEGG" id="stab:STABA_v1c01130"/>
<dbReference type="SMART" id="SM00345">
    <property type="entry name" value="HTH_GNTR"/>
    <property type="match status" value="1"/>
</dbReference>
<proteinExistence type="predicted"/>
<dbReference type="InterPro" id="IPR036388">
    <property type="entry name" value="WH-like_DNA-bd_sf"/>
</dbReference>